<evidence type="ECO:0000313" key="8">
    <source>
        <dbReference type="Proteomes" id="UP000051139"/>
    </source>
</evidence>
<dbReference type="InterPro" id="IPR007324">
    <property type="entry name" value="Sugar-bd_dom_put"/>
</dbReference>
<keyword evidence="3" id="KW-0238">DNA-binding</keyword>
<keyword evidence="2" id="KW-0805">Transcription regulation</keyword>
<dbReference type="Gene3D" id="3.40.50.1360">
    <property type="match status" value="1"/>
</dbReference>
<proteinExistence type="inferred from homology"/>
<evidence type="ECO:0000259" key="5">
    <source>
        <dbReference type="Pfam" id="PF04198"/>
    </source>
</evidence>
<keyword evidence="8" id="KW-1185">Reference proteome</keyword>
<gene>
    <name evidence="6" type="primary">citR</name>
    <name evidence="7" type="ORF">IV55_GL000163</name>
    <name evidence="6" type="ORF">LSI01_17690</name>
</gene>
<evidence type="ECO:0000313" key="7">
    <source>
        <dbReference type="EMBL" id="KRN97238.1"/>
    </source>
</evidence>
<dbReference type="PANTHER" id="PTHR34294">
    <property type="entry name" value="TRANSCRIPTIONAL REGULATOR-RELATED"/>
    <property type="match status" value="1"/>
</dbReference>
<accession>A0A0R2LBZ4</accession>
<dbReference type="InterPro" id="IPR036388">
    <property type="entry name" value="WH-like_DNA-bd_sf"/>
</dbReference>
<evidence type="ECO:0000256" key="3">
    <source>
        <dbReference type="ARBA" id="ARBA00023125"/>
    </source>
</evidence>
<reference evidence="6 9" key="2">
    <citation type="submission" date="2019-07" db="EMBL/GenBank/DDBJ databases">
        <title>Whole genome shotgun sequence of Lactobacillus siliginis NBRC 101315.</title>
        <authorList>
            <person name="Hosoyama A."/>
            <person name="Uohara A."/>
            <person name="Ohji S."/>
            <person name="Ichikawa N."/>
        </authorList>
    </citation>
    <scope>NUCLEOTIDE SEQUENCE [LARGE SCALE GENOMIC DNA]</scope>
    <source>
        <strain evidence="6 9">NBRC 101315</strain>
    </source>
</reference>
<comment type="caution">
    <text evidence="7">The sequence shown here is derived from an EMBL/GenBank/DDBJ whole genome shotgun (WGS) entry which is preliminary data.</text>
</comment>
<dbReference type="Gene3D" id="1.10.10.10">
    <property type="entry name" value="Winged helix-like DNA-binding domain superfamily/Winged helix DNA-binding domain"/>
    <property type="match status" value="1"/>
</dbReference>
<dbReference type="Pfam" id="PF04198">
    <property type="entry name" value="Sugar-bind"/>
    <property type="match status" value="1"/>
</dbReference>
<comment type="similarity">
    <text evidence="1">Belongs to the SorC transcriptional regulatory family.</text>
</comment>
<dbReference type="GO" id="GO:0016829">
    <property type="term" value="F:lyase activity"/>
    <property type="evidence" value="ECO:0007669"/>
    <property type="project" value="UniProtKB-KW"/>
</dbReference>
<evidence type="ECO:0000256" key="1">
    <source>
        <dbReference type="ARBA" id="ARBA00010466"/>
    </source>
</evidence>
<evidence type="ECO:0000256" key="2">
    <source>
        <dbReference type="ARBA" id="ARBA00023015"/>
    </source>
</evidence>
<dbReference type="AlphaFoldDB" id="A0A0R2LBZ4"/>
<dbReference type="GO" id="GO:0030246">
    <property type="term" value="F:carbohydrate binding"/>
    <property type="evidence" value="ECO:0007669"/>
    <property type="project" value="InterPro"/>
</dbReference>
<dbReference type="SUPFAM" id="SSF100950">
    <property type="entry name" value="NagB/RpiA/CoA transferase-like"/>
    <property type="match status" value="1"/>
</dbReference>
<dbReference type="InterPro" id="IPR037171">
    <property type="entry name" value="NagB/RpiA_transferase-like"/>
</dbReference>
<dbReference type="EMBL" id="JQCB01000001">
    <property type="protein sequence ID" value="KRN97238.1"/>
    <property type="molecule type" value="Genomic_DNA"/>
</dbReference>
<protein>
    <submittedName>
        <fullName evidence="6 7">Citrate lyase</fullName>
    </submittedName>
</protein>
<dbReference type="PANTHER" id="PTHR34294:SF1">
    <property type="entry name" value="TRANSCRIPTIONAL REGULATOR LSRR"/>
    <property type="match status" value="1"/>
</dbReference>
<name>A0A0R2LBZ4_9LACO</name>
<evidence type="ECO:0000313" key="9">
    <source>
        <dbReference type="Proteomes" id="UP000321429"/>
    </source>
</evidence>
<dbReference type="STRING" id="348151.IV55_GL000163"/>
<dbReference type="OrthoDB" id="58802at2"/>
<dbReference type="Proteomes" id="UP000321429">
    <property type="component" value="Unassembled WGS sequence"/>
</dbReference>
<dbReference type="Proteomes" id="UP000051139">
    <property type="component" value="Unassembled WGS sequence"/>
</dbReference>
<dbReference type="InterPro" id="IPR051054">
    <property type="entry name" value="SorC_transcr_regulators"/>
</dbReference>
<keyword evidence="7" id="KW-0456">Lyase</keyword>
<dbReference type="EMBL" id="BJUD01000057">
    <property type="protein sequence ID" value="GEK29458.1"/>
    <property type="molecule type" value="Genomic_DNA"/>
</dbReference>
<feature type="domain" description="Sugar-binding" evidence="5">
    <location>
        <begin position="58"/>
        <end position="309"/>
    </location>
</feature>
<dbReference type="RefSeq" id="WP_057808498.1">
    <property type="nucleotide sequence ID" value="NZ_BJUD01000057.1"/>
</dbReference>
<reference evidence="7 8" key="1">
    <citation type="journal article" date="2015" name="Genome Announc.">
        <title>Expanding the biotechnology potential of lactobacilli through comparative genomics of 213 strains and associated genera.</title>
        <authorList>
            <person name="Sun Z."/>
            <person name="Harris H.M."/>
            <person name="McCann A."/>
            <person name="Guo C."/>
            <person name="Argimon S."/>
            <person name="Zhang W."/>
            <person name="Yang X."/>
            <person name="Jeffery I.B."/>
            <person name="Cooney J.C."/>
            <person name="Kagawa T.F."/>
            <person name="Liu W."/>
            <person name="Song Y."/>
            <person name="Salvetti E."/>
            <person name="Wrobel A."/>
            <person name="Rasinkangas P."/>
            <person name="Parkhill J."/>
            <person name="Rea M.C."/>
            <person name="O'Sullivan O."/>
            <person name="Ritari J."/>
            <person name="Douillard F.P."/>
            <person name="Paul Ross R."/>
            <person name="Yang R."/>
            <person name="Briner A.E."/>
            <person name="Felis G.E."/>
            <person name="de Vos W.M."/>
            <person name="Barrangou R."/>
            <person name="Klaenhammer T.R."/>
            <person name="Caufield P.W."/>
            <person name="Cui Y."/>
            <person name="Zhang H."/>
            <person name="O'Toole P.W."/>
        </authorList>
    </citation>
    <scope>NUCLEOTIDE SEQUENCE [LARGE SCALE GENOMIC DNA]</scope>
    <source>
        <strain evidence="7 8">DSM 22696</strain>
    </source>
</reference>
<sequence length="314" mass="34832">MDDVKHRELLASIAQDFYLSKLPITDISSKYQLSRYLITKSLDEALGSGLVKISIDAPVSRNLELELSFKQRFNIRNMYILRDTESPDKDSANIIDFAASEVQDLIRHSHTVGMTWGGTVWNIIDHFQTEVRENLVFTQFIGENMKLNTAASTVPLVQKAAAKFDATYLTLPTPLYITNDDVRTQLGNEPALLPTLTAANQMDLLFAGIGTLASVNTIPVWKQHFADLFPGVDENKIAGMLFGRPYDVDGNILVTDDKAMGTDMSHLLAVPRRVGIVKSKFKSRALLGALRGGFLTDVITNEAVANRVLLEMDD</sequence>
<evidence type="ECO:0000313" key="6">
    <source>
        <dbReference type="EMBL" id="GEK29458.1"/>
    </source>
</evidence>
<organism evidence="7 8">
    <name type="scientific">Furfurilactobacillus siliginis</name>
    <dbReference type="NCBI Taxonomy" id="348151"/>
    <lineage>
        <taxon>Bacteria</taxon>
        <taxon>Bacillati</taxon>
        <taxon>Bacillota</taxon>
        <taxon>Bacilli</taxon>
        <taxon>Lactobacillales</taxon>
        <taxon>Lactobacillaceae</taxon>
        <taxon>Furfurilactobacillus</taxon>
    </lineage>
</organism>
<dbReference type="GO" id="GO:0003677">
    <property type="term" value="F:DNA binding"/>
    <property type="evidence" value="ECO:0007669"/>
    <property type="project" value="UniProtKB-KW"/>
</dbReference>
<evidence type="ECO:0000256" key="4">
    <source>
        <dbReference type="ARBA" id="ARBA00023163"/>
    </source>
</evidence>
<dbReference type="PATRIC" id="fig|348151.3.peg.166"/>
<keyword evidence="4" id="KW-0804">Transcription</keyword>